<feature type="transmembrane region" description="Helical" evidence="5">
    <location>
        <begin position="110"/>
        <end position="133"/>
    </location>
</feature>
<evidence type="ECO:0000256" key="3">
    <source>
        <dbReference type="ARBA" id="ARBA00022989"/>
    </source>
</evidence>
<feature type="transmembrane region" description="Helical" evidence="5">
    <location>
        <begin position="85"/>
        <end position="103"/>
    </location>
</feature>
<dbReference type="EMBL" id="JANKHG010000001">
    <property type="protein sequence ID" value="MCR2745248.1"/>
    <property type="molecule type" value="Genomic_DNA"/>
</dbReference>
<protein>
    <submittedName>
        <fullName evidence="7">O-antigen ligase family protein</fullName>
    </submittedName>
</protein>
<evidence type="ECO:0000313" key="7">
    <source>
        <dbReference type="EMBL" id="MCR2745248.1"/>
    </source>
</evidence>
<proteinExistence type="predicted"/>
<dbReference type="Pfam" id="PF04932">
    <property type="entry name" value="Wzy_C"/>
    <property type="match status" value="1"/>
</dbReference>
<feature type="transmembrane region" description="Helical" evidence="5">
    <location>
        <begin position="145"/>
        <end position="163"/>
    </location>
</feature>
<keyword evidence="2 5" id="KW-0812">Transmembrane</keyword>
<evidence type="ECO:0000313" key="8">
    <source>
        <dbReference type="Proteomes" id="UP001165267"/>
    </source>
</evidence>
<dbReference type="GO" id="GO:0016874">
    <property type="term" value="F:ligase activity"/>
    <property type="evidence" value="ECO:0007669"/>
    <property type="project" value="UniProtKB-KW"/>
</dbReference>
<keyword evidence="7" id="KW-0436">Ligase</keyword>
<feature type="transmembrane region" description="Helical" evidence="5">
    <location>
        <begin position="51"/>
        <end position="73"/>
    </location>
</feature>
<sequence>MNALARINPAWFLAGAAFFLPIKPAPVNLLLALTLLFVFVNSKTRSRLTELFKHPVTITAYALVAWLLFTLVFETSDFNSAGDYLSKYLRLLLLPILAAAFLNRQDCFNVFDAFCVGVFVSVLGSFAVAMGLFPSPEGSESPLLFKLHITHNFFIALATGYVGYRLHSEWHNCSLASKVLVFIALTLALINFFFMVEGRSGWVAMAVLPVVIAYERIGFKGSLAAAVAVILVLLALYFGSDFFTTRVNAVFIEVQQWIDGQTIAQETSNGRRLSFWLHSVEAFVQAPWFGYGMGGFEAAVTPHAQAAGFMFAFNNPHNQYLLLAVQGGTAALLLYAIFIAAVLYRNDSQHPLLLHGFLLAYVLLNLLNSFHYDFAEGVFFVVGLAALAFRAEQS</sequence>
<reference evidence="7" key="1">
    <citation type="submission" date="2022-07" db="EMBL/GenBank/DDBJ databases">
        <authorList>
            <person name="Xamxidin M."/>
        </authorList>
    </citation>
    <scope>NUCLEOTIDE SEQUENCE</scope>
    <source>
        <strain evidence="7">YS8-69</strain>
    </source>
</reference>
<feature type="domain" description="O-antigen ligase-related" evidence="6">
    <location>
        <begin position="185"/>
        <end position="335"/>
    </location>
</feature>
<dbReference type="InterPro" id="IPR007016">
    <property type="entry name" value="O-antigen_ligase-rel_domated"/>
</dbReference>
<evidence type="ECO:0000256" key="2">
    <source>
        <dbReference type="ARBA" id="ARBA00022692"/>
    </source>
</evidence>
<dbReference type="PANTHER" id="PTHR37422">
    <property type="entry name" value="TEICHURONIC ACID BIOSYNTHESIS PROTEIN TUAE"/>
    <property type="match status" value="1"/>
</dbReference>
<dbReference type="PANTHER" id="PTHR37422:SF13">
    <property type="entry name" value="LIPOPOLYSACCHARIDE BIOSYNTHESIS PROTEIN PA4999-RELATED"/>
    <property type="match status" value="1"/>
</dbReference>
<feature type="transmembrane region" description="Helical" evidence="5">
    <location>
        <begin position="223"/>
        <end position="240"/>
    </location>
</feature>
<evidence type="ECO:0000259" key="6">
    <source>
        <dbReference type="Pfam" id="PF04932"/>
    </source>
</evidence>
<feature type="transmembrane region" description="Helical" evidence="5">
    <location>
        <begin position="175"/>
        <end position="194"/>
    </location>
</feature>
<accession>A0ABT1XF65</accession>
<keyword evidence="3 5" id="KW-1133">Transmembrane helix</keyword>
<organism evidence="7 8">
    <name type="scientific">Limnobacter parvus</name>
    <dbReference type="NCBI Taxonomy" id="2939690"/>
    <lineage>
        <taxon>Bacteria</taxon>
        <taxon>Pseudomonadati</taxon>
        <taxon>Pseudomonadota</taxon>
        <taxon>Betaproteobacteria</taxon>
        <taxon>Burkholderiales</taxon>
        <taxon>Burkholderiaceae</taxon>
        <taxon>Limnobacter</taxon>
    </lineage>
</organism>
<evidence type="ECO:0000256" key="4">
    <source>
        <dbReference type="ARBA" id="ARBA00023136"/>
    </source>
</evidence>
<gene>
    <name evidence="7" type="ORF">NSP04_01135</name>
</gene>
<keyword evidence="4 5" id="KW-0472">Membrane</keyword>
<dbReference type="Proteomes" id="UP001165267">
    <property type="component" value="Unassembled WGS sequence"/>
</dbReference>
<feature type="transmembrane region" description="Helical" evidence="5">
    <location>
        <begin position="374"/>
        <end position="391"/>
    </location>
</feature>
<keyword evidence="8" id="KW-1185">Reference proteome</keyword>
<name>A0ABT1XF65_9BURK</name>
<dbReference type="InterPro" id="IPR051533">
    <property type="entry name" value="WaaL-like"/>
</dbReference>
<evidence type="ECO:0000256" key="5">
    <source>
        <dbReference type="SAM" id="Phobius"/>
    </source>
</evidence>
<feature type="transmembrane region" description="Helical" evidence="5">
    <location>
        <begin position="351"/>
        <end position="368"/>
    </location>
</feature>
<feature type="transmembrane region" description="Helical" evidence="5">
    <location>
        <begin position="12"/>
        <end position="39"/>
    </location>
</feature>
<evidence type="ECO:0000256" key="1">
    <source>
        <dbReference type="ARBA" id="ARBA00004141"/>
    </source>
</evidence>
<dbReference type="RefSeq" id="WP_257510497.1">
    <property type="nucleotide sequence ID" value="NZ_JANKHG010000001.1"/>
</dbReference>
<feature type="transmembrane region" description="Helical" evidence="5">
    <location>
        <begin position="320"/>
        <end position="344"/>
    </location>
</feature>
<comment type="caution">
    <text evidence="7">The sequence shown here is derived from an EMBL/GenBank/DDBJ whole genome shotgun (WGS) entry which is preliminary data.</text>
</comment>
<comment type="subcellular location">
    <subcellularLocation>
        <location evidence="1">Membrane</location>
        <topology evidence="1">Multi-pass membrane protein</topology>
    </subcellularLocation>
</comment>